<dbReference type="PANTHER" id="PTHR43547">
    <property type="entry name" value="TWO-COMPONENT HISTIDINE KINASE"/>
    <property type="match status" value="1"/>
</dbReference>
<dbReference type="InterPro" id="IPR011006">
    <property type="entry name" value="CheY-like_superfamily"/>
</dbReference>
<gene>
    <name evidence="5" type="ORF">METZ01_LOCUS58169</name>
</gene>
<evidence type="ECO:0000256" key="2">
    <source>
        <dbReference type="SAM" id="MobiDB-lite"/>
    </source>
</evidence>
<evidence type="ECO:0008006" key="6">
    <source>
        <dbReference type="Google" id="ProtNLM"/>
    </source>
</evidence>
<dbReference type="InterPro" id="IPR003594">
    <property type="entry name" value="HATPase_dom"/>
</dbReference>
<dbReference type="EMBL" id="UINC01003325">
    <property type="protein sequence ID" value="SVA05315.1"/>
    <property type="molecule type" value="Genomic_DNA"/>
</dbReference>
<dbReference type="InterPro" id="IPR003661">
    <property type="entry name" value="HisK_dim/P_dom"/>
</dbReference>
<dbReference type="SMART" id="SM00388">
    <property type="entry name" value="HisKA"/>
    <property type="match status" value="1"/>
</dbReference>
<dbReference type="SUPFAM" id="SSF55874">
    <property type="entry name" value="ATPase domain of HSP90 chaperone/DNA topoisomerase II/histidine kinase"/>
    <property type="match status" value="1"/>
</dbReference>
<dbReference type="InterPro" id="IPR005467">
    <property type="entry name" value="His_kinase_dom"/>
</dbReference>
<dbReference type="PROSITE" id="PS50110">
    <property type="entry name" value="RESPONSE_REGULATORY"/>
    <property type="match status" value="1"/>
</dbReference>
<dbReference type="Gene3D" id="3.30.565.10">
    <property type="entry name" value="Histidine kinase-like ATPase, C-terminal domain"/>
    <property type="match status" value="1"/>
</dbReference>
<reference evidence="5" key="1">
    <citation type="submission" date="2018-05" db="EMBL/GenBank/DDBJ databases">
        <authorList>
            <person name="Lanie J.A."/>
            <person name="Ng W.-L."/>
            <person name="Kazmierczak K.M."/>
            <person name="Andrzejewski T.M."/>
            <person name="Davidsen T.M."/>
            <person name="Wayne K.J."/>
            <person name="Tettelin H."/>
            <person name="Glass J.I."/>
            <person name="Rusch D."/>
            <person name="Podicherti R."/>
            <person name="Tsui H.-C.T."/>
            <person name="Winkler M.E."/>
        </authorList>
    </citation>
    <scope>NUCLEOTIDE SEQUENCE</scope>
</reference>
<dbReference type="SUPFAM" id="SSF52172">
    <property type="entry name" value="CheY-like"/>
    <property type="match status" value="1"/>
</dbReference>
<accession>A0A381SMR2</accession>
<organism evidence="5">
    <name type="scientific">marine metagenome</name>
    <dbReference type="NCBI Taxonomy" id="408172"/>
    <lineage>
        <taxon>unclassified sequences</taxon>
        <taxon>metagenomes</taxon>
        <taxon>ecological metagenomes</taxon>
    </lineage>
</organism>
<proteinExistence type="predicted"/>
<dbReference type="Gene3D" id="1.10.287.130">
    <property type="match status" value="1"/>
</dbReference>
<evidence type="ECO:0000256" key="1">
    <source>
        <dbReference type="ARBA" id="ARBA00022553"/>
    </source>
</evidence>
<dbReference type="SMART" id="SM00387">
    <property type="entry name" value="HATPase_c"/>
    <property type="match status" value="1"/>
</dbReference>
<dbReference type="InterPro" id="IPR004358">
    <property type="entry name" value="Sig_transdc_His_kin-like_C"/>
</dbReference>
<dbReference type="SUPFAM" id="SSF47384">
    <property type="entry name" value="Homodimeric domain of signal transducing histidine kinase"/>
    <property type="match status" value="1"/>
</dbReference>
<dbReference type="SMART" id="SM00448">
    <property type="entry name" value="REC"/>
    <property type="match status" value="1"/>
</dbReference>
<dbReference type="PANTHER" id="PTHR43547:SF2">
    <property type="entry name" value="HYBRID SIGNAL TRANSDUCTION HISTIDINE KINASE C"/>
    <property type="match status" value="1"/>
</dbReference>
<dbReference type="Pfam" id="PF00512">
    <property type="entry name" value="HisKA"/>
    <property type="match status" value="1"/>
</dbReference>
<dbReference type="Pfam" id="PF02518">
    <property type="entry name" value="HATPase_c"/>
    <property type="match status" value="1"/>
</dbReference>
<protein>
    <recommendedName>
        <fullName evidence="6">Histidine kinase</fullName>
    </recommendedName>
</protein>
<evidence type="ECO:0000259" key="3">
    <source>
        <dbReference type="PROSITE" id="PS50109"/>
    </source>
</evidence>
<dbReference type="CDD" id="cd00082">
    <property type="entry name" value="HisKA"/>
    <property type="match status" value="1"/>
</dbReference>
<sequence>MFGYPTETSSTKVKPFDADRVVDTEAFKIFLERLERDGAVINYLLSLRRVDRTPMWVEVTAHAEPKQGKTLLMHAHMRDVSDKKKSDEQERERSQQVHKEEIKAYARRVMSGVAHEVNNPLATILTWSERLAEQSVDDVVQRGLSTIHSESQRAAGIIRKLSNFSDNRQATQAMVDVNQVIRETMSLRTYQQRVSNIVVIDALASGLPQVWFDAGQLKQVLLNLVINAEHVLEERGRGTLVMRTWYNAGEECVVLELSDDGPGVPDEIQASIFDAFVTTKDVGKGTGLGLTMAQAIMQDHGGRITLTSAPNEGATFRLEFPEFSASTVKAHQTEIPSTKRGTNLGGGAAVLLVEDDPALATVVAEALTDRGYRVDRAGDGKDALSRIAERTYDLVICDLKMPRLDGAAFFRAAVTTTPNLKNRLVFTTGDVVGESTEQFLNEVGCPCLRKPFRLTELFKVAQEVLS</sequence>
<feature type="domain" description="Histidine kinase" evidence="3">
    <location>
        <begin position="112"/>
        <end position="324"/>
    </location>
</feature>
<dbReference type="AlphaFoldDB" id="A0A381SMR2"/>
<dbReference type="GO" id="GO:0000155">
    <property type="term" value="F:phosphorelay sensor kinase activity"/>
    <property type="evidence" value="ECO:0007669"/>
    <property type="project" value="InterPro"/>
</dbReference>
<dbReference type="InterPro" id="IPR036890">
    <property type="entry name" value="HATPase_C_sf"/>
</dbReference>
<dbReference type="PROSITE" id="PS50109">
    <property type="entry name" value="HIS_KIN"/>
    <property type="match status" value="1"/>
</dbReference>
<name>A0A381SMR2_9ZZZZ</name>
<dbReference type="InterPro" id="IPR001789">
    <property type="entry name" value="Sig_transdc_resp-reg_receiver"/>
</dbReference>
<keyword evidence="1" id="KW-0597">Phosphoprotein</keyword>
<dbReference type="Gene3D" id="3.40.50.2300">
    <property type="match status" value="1"/>
</dbReference>
<dbReference type="InterPro" id="IPR036097">
    <property type="entry name" value="HisK_dim/P_sf"/>
</dbReference>
<evidence type="ECO:0000259" key="4">
    <source>
        <dbReference type="PROSITE" id="PS50110"/>
    </source>
</evidence>
<dbReference type="PRINTS" id="PR00344">
    <property type="entry name" value="BCTRLSENSOR"/>
</dbReference>
<dbReference type="Pfam" id="PF00072">
    <property type="entry name" value="Response_reg"/>
    <property type="match status" value="1"/>
</dbReference>
<feature type="region of interest" description="Disordered" evidence="2">
    <location>
        <begin position="79"/>
        <end position="100"/>
    </location>
</feature>
<evidence type="ECO:0000313" key="5">
    <source>
        <dbReference type="EMBL" id="SVA05315.1"/>
    </source>
</evidence>
<feature type="domain" description="Response regulatory" evidence="4">
    <location>
        <begin position="349"/>
        <end position="465"/>
    </location>
</feature>